<feature type="region of interest" description="Disordered" evidence="1">
    <location>
        <begin position="27"/>
        <end position="50"/>
    </location>
</feature>
<evidence type="ECO:0000256" key="1">
    <source>
        <dbReference type="SAM" id="MobiDB-lite"/>
    </source>
</evidence>
<name>A0A7R7WF89_ASPKA</name>
<dbReference type="RefSeq" id="XP_041545463.1">
    <property type="nucleotide sequence ID" value="XM_041692038.1"/>
</dbReference>
<dbReference type="GeneID" id="64963022"/>
<organism evidence="2 3">
    <name type="scientific">Aspergillus kawachii</name>
    <name type="common">White koji mold</name>
    <name type="synonym">Aspergillus awamori var. kawachi</name>
    <dbReference type="NCBI Taxonomy" id="1069201"/>
    <lineage>
        <taxon>Eukaryota</taxon>
        <taxon>Fungi</taxon>
        <taxon>Dikarya</taxon>
        <taxon>Ascomycota</taxon>
        <taxon>Pezizomycotina</taxon>
        <taxon>Eurotiomycetes</taxon>
        <taxon>Eurotiomycetidae</taxon>
        <taxon>Eurotiales</taxon>
        <taxon>Aspergillaceae</taxon>
        <taxon>Aspergillus</taxon>
        <taxon>Aspergillus subgen. Circumdati</taxon>
    </lineage>
</organism>
<sequence length="134" mass="15547">MQRNLQHENRMARGWIRIRGLSPRGRPNQNFGFTTVLPSPSRPKPDPPGDNLLSICSRACANCRNDLPRSGLRPEERMKRGREDFLGEHAVSVKLSQSHVLSDFRTRDISQTELEMRLELYLISLERYSEYHAE</sequence>
<dbReference type="AlphaFoldDB" id="A0A7R7WF89"/>
<dbReference type="EMBL" id="AP024429">
    <property type="protein sequence ID" value="BCS01701.1"/>
    <property type="molecule type" value="Genomic_DNA"/>
</dbReference>
<accession>A0A7R7WF89</accession>
<evidence type="ECO:0000313" key="3">
    <source>
        <dbReference type="Proteomes" id="UP000661280"/>
    </source>
</evidence>
<gene>
    <name evidence="2" type="ORF">AKAW2_52042S</name>
</gene>
<reference evidence="2" key="1">
    <citation type="submission" date="2021-01" db="EMBL/GenBank/DDBJ databases">
        <authorList>
            <consortium name="Aspergillus luchuensis mut. kawachii IFO 4304 genome sequencing consortium"/>
            <person name="Kazuki M."/>
            <person name="Futagami T."/>
        </authorList>
    </citation>
    <scope>NUCLEOTIDE SEQUENCE</scope>
    <source>
        <strain evidence="2">IFO 4308</strain>
    </source>
</reference>
<keyword evidence="3" id="KW-1185">Reference proteome</keyword>
<proteinExistence type="predicted"/>
<dbReference type="KEGG" id="aluc:AKAW2_52042S"/>
<dbReference type="Proteomes" id="UP000661280">
    <property type="component" value="Chromosome 5"/>
</dbReference>
<reference evidence="2" key="2">
    <citation type="submission" date="2021-02" db="EMBL/GenBank/DDBJ databases">
        <title>Aspergillus luchuensis mut. kawachii IFO 4304 genome sequence.</title>
        <authorList>
            <person name="Mori K."/>
            <person name="Kadooka C."/>
            <person name="Goto M."/>
            <person name="Futagami T."/>
        </authorList>
    </citation>
    <scope>NUCLEOTIDE SEQUENCE</scope>
    <source>
        <strain evidence="2">IFO 4308</strain>
    </source>
</reference>
<feature type="compositionally biased region" description="Polar residues" evidence="1">
    <location>
        <begin position="27"/>
        <end position="37"/>
    </location>
</feature>
<evidence type="ECO:0000313" key="2">
    <source>
        <dbReference type="EMBL" id="BCS01701.1"/>
    </source>
</evidence>
<protein>
    <submittedName>
        <fullName evidence="2">Uncharacterized protein</fullName>
    </submittedName>
</protein>